<evidence type="ECO:0000256" key="2">
    <source>
        <dbReference type="ARBA" id="ARBA00022692"/>
    </source>
</evidence>
<dbReference type="AlphaFoldDB" id="A0A0M3IT46"/>
<sequence length="284" mass="33613">MRLHFQCSEVFDKGIKKCHDKFRDMKHAEAAKFCDEMMQRVMGKIKSIDTDTENMQNVTEEVLDHLRVNMHYKAIEEPRLTRIYRLKQVVYRISQNFRIVKMIFITIKNLLGCLFIFLLYTIFRDSIQMIRNYLNNIDFLNIFLTPYFWHIDKKREEAGEIFLRPLSKAERKINGLLKPFSPPTRAEIEASWQPLAKFFITLIVALLVLLVDNFFYSVIKEVSGTGFVADLIKDMINFDFDKTLNLTIPLEHCHMEPTSPDWSFSWKYVILPLILMLLLQVSLN</sequence>
<evidence type="ECO:0000313" key="7">
    <source>
        <dbReference type="Proteomes" id="UP000036681"/>
    </source>
</evidence>
<feature type="domain" description="Dendritic cell-specific transmembrane protein-like" evidence="6">
    <location>
        <begin position="139"/>
        <end position="222"/>
    </location>
</feature>
<dbReference type="InterPro" id="IPR051856">
    <property type="entry name" value="CSR-E3_Ligase_Protein"/>
</dbReference>
<name>A0A0M3IT46_ASCLU</name>
<dbReference type="PANTHER" id="PTHR21041">
    <property type="entry name" value="DENDRITIC CELL-SPECIFIC TRANSMEMBRANE PROTEIN"/>
    <property type="match status" value="1"/>
</dbReference>
<evidence type="ECO:0000256" key="5">
    <source>
        <dbReference type="SAM" id="Phobius"/>
    </source>
</evidence>
<proteinExistence type="predicted"/>
<evidence type="ECO:0000313" key="8">
    <source>
        <dbReference type="WBParaSite" id="ALUE_0002192401-mRNA-1"/>
    </source>
</evidence>
<evidence type="ECO:0000256" key="4">
    <source>
        <dbReference type="ARBA" id="ARBA00023136"/>
    </source>
</evidence>
<dbReference type="InterPro" id="IPR012858">
    <property type="entry name" value="DC_STAMP-like"/>
</dbReference>
<accession>A0A0M3IT46</accession>
<dbReference type="Proteomes" id="UP000036681">
    <property type="component" value="Unplaced"/>
</dbReference>
<feature type="transmembrane region" description="Helical" evidence="5">
    <location>
        <begin position="198"/>
        <end position="219"/>
    </location>
</feature>
<keyword evidence="3 5" id="KW-1133">Transmembrane helix</keyword>
<reference evidence="8" key="1">
    <citation type="submission" date="2017-02" db="UniProtKB">
        <authorList>
            <consortium name="WormBaseParasite"/>
        </authorList>
    </citation>
    <scope>IDENTIFICATION</scope>
</reference>
<keyword evidence="7" id="KW-1185">Reference proteome</keyword>
<comment type="subcellular location">
    <subcellularLocation>
        <location evidence="1">Membrane</location>
        <topology evidence="1">Multi-pass membrane protein</topology>
    </subcellularLocation>
</comment>
<evidence type="ECO:0000256" key="1">
    <source>
        <dbReference type="ARBA" id="ARBA00004141"/>
    </source>
</evidence>
<evidence type="ECO:0000259" key="6">
    <source>
        <dbReference type="Pfam" id="PF07782"/>
    </source>
</evidence>
<dbReference type="Pfam" id="PF07782">
    <property type="entry name" value="DC_STAMP"/>
    <property type="match status" value="1"/>
</dbReference>
<keyword evidence="2 5" id="KW-0812">Transmembrane</keyword>
<organism evidence="7 8">
    <name type="scientific">Ascaris lumbricoides</name>
    <name type="common">Giant roundworm</name>
    <dbReference type="NCBI Taxonomy" id="6252"/>
    <lineage>
        <taxon>Eukaryota</taxon>
        <taxon>Metazoa</taxon>
        <taxon>Ecdysozoa</taxon>
        <taxon>Nematoda</taxon>
        <taxon>Chromadorea</taxon>
        <taxon>Rhabditida</taxon>
        <taxon>Spirurina</taxon>
        <taxon>Ascaridomorpha</taxon>
        <taxon>Ascaridoidea</taxon>
        <taxon>Ascarididae</taxon>
        <taxon>Ascaris</taxon>
    </lineage>
</organism>
<dbReference type="PANTHER" id="PTHR21041:SF17">
    <property type="entry name" value="E3 UBIQUITIN-PROTEIN LIGASE DCST1"/>
    <property type="match status" value="1"/>
</dbReference>
<feature type="transmembrane region" description="Helical" evidence="5">
    <location>
        <begin position="102"/>
        <end position="123"/>
    </location>
</feature>
<feature type="transmembrane region" description="Helical" evidence="5">
    <location>
        <begin position="265"/>
        <end position="283"/>
    </location>
</feature>
<keyword evidence="4 5" id="KW-0472">Membrane</keyword>
<dbReference type="WBParaSite" id="ALUE_0002192401-mRNA-1">
    <property type="protein sequence ID" value="ALUE_0002192401-mRNA-1"/>
    <property type="gene ID" value="ALUE_0002192401"/>
</dbReference>
<dbReference type="GO" id="GO:0016020">
    <property type="term" value="C:membrane"/>
    <property type="evidence" value="ECO:0007669"/>
    <property type="project" value="UniProtKB-SubCell"/>
</dbReference>
<evidence type="ECO:0000256" key="3">
    <source>
        <dbReference type="ARBA" id="ARBA00022989"/>
    </source>
</evidence>
<protein>
    <submittedName>
        <fullName evidence="8">DC_STAMP domain-containing protein</fullName>
    </submittedName>
</protein>